<dbReference type="Pfam" id="PF05380">
    <property type="entry name" value="Peptidase_A17"/>
    <property type="match status" value="1"/>
</dbReference>
<organism evidence="1 2">
    <name type="scientific">Molorchus minor</name>
    <dbReference type="NCBI Taxonomy" id="1323400"/>
    <lineage>
        <taxon>Eukaryota</taxon>
        <taxon>Metazoa</taxon>
        <taxon>Ecdysozoa</taxon>
        <taxon>Arthropoda</taxon>
        <taxon>Hexapoda</taxon>
        <taxon>Insecta</taxon>
        <taxon>Pterygota</taxon>
        <taxon>Neoptera</taxon>
        <taxon>Endopterygota</taxon>
        <taxon>Coleoptera</taxon>
        <taxon>Polyphaga</taxon>
        <taxon>Cucujiformia</taxon>
        <taxon>Chrysomeloidea</taxon>
        <taxon>Cerambycidae</taxon>
        <taxon>Lamiinae</taxon>
        <taxon>Monochamini</taxon>
        <taxon>Molorchus</taxon>
    </lineage>
</organism>
<reference evidence="1" key="1">
    <citation type="journal article" date="2023" name="Insect Mol. Biol.">
        <title>Genome sequencing provides insights into the evolution of gene families encoding plant cell wall-degrading enzymes in longhorned beetles.</title>
        <authorList>
            <person name="Shin N.R."/>
            <person name="Okamura Y."/>
            <person name="Kirsch R."/>
            <person name="Pauchet Y."/>
        </authorList>
    </citation>
    <scope>NUCLEOTIDE SEQUENCE</scope>
    <source>
        <strain evidence="1">MMC_N1</strain>
    </source>
</reference>
<evidence type="ECO:0000313" key="1">
    <source>
        <dbReference type="EMBL" id="KAJ8974436.1"/>
    </source>
</evidence>
<dbReference type="InterPro" id="IPR008042">
    <property type="entry name" value="Retrotrans_Pao"/>
</dbReference>
<keyword evidence="2" id="KW-1185">Reference proteome</keyword>
<dbReference type="PANTHER" id="PTHR47331:SF5">
    <property type="entry name" value="RIBONUCLEASE H"/>
    <property type="match status" value="1"/>
</dbReference>
<proteinExistence type="predicted"/>
<dbReference type="Proteomes" id="UP001162164">
    <property type="component" value="Unassembled WGS sequence"/>
</dbReference>
<dbReference type="PANTHER" id="PTHR47331">
    <property type="entry name" value="PHD-TYPE DOMAIN-CONTAINING PROTEIN"/>
    <property type="match status" value="1"/>
</dbReference>
<dbReference type="EMBL" id="JAPWTJ010000995">
    <property type="protein sequence ID" value="KAJ8974436.1"/>
    <property type="molecule type" value="Genomic_DNA"/>
</dbReference>
<protein>
    <submittedName>
        <fullName evidence="1">Uncharacterized protein</fullName>
    </submittedName>
</protein>
<gene>
    <name evidence="1" type="ORF">NQ317_014481</name>
</gene>
<name>A0ABQ9J8E1_9CUCU</name>
<comment type="caution">
    <text evidence="1">The sequence shown here is derived from an EMBL/GenBank/DDBJ whole genome shotgun (WGS) entry which is preliminary data.</text>
</comment>
<accession>A0ABQ9J8E1</accession>
<evidence type="ECO:0000313" key="2">
    <source>
        <dbReference type="Proteomes" id="UP001162164"/>
    </source>
</evidence>
<sequence length="173" mass="20072">MAHMCDGGFREKLCVTYMCHVVVNVLIKILHKGGFELRKWASNHEGLLSHLPTSLLHAELLCLDFNADIPIKVLGLKWHPSLDIFTYNVGFSDRPCTKRTILSELARIFDPLGFLTPLTLFAKLLLQQLWSLEKRVHCLHCWPLELTHRDFEAKFKVQYFQQECKFLNAACEF</sequence>